<sequence length="50" mass="5532">MTKAKRLLEVVIATGLVFGMTAIGFRIDEPALGLFAAIPVWLYFKADFTK</sequence>
<keyword evidence="1" id="KW-0812">Transmembrane</keyword>
<reference evidence="2" key="1">
    <citation type="submission" date="2020-04" db="EMBL/GenBank/DDBJ databases">
        <authorList>
            <person name="Chiriac C."/>
            <person name="Salcher M."/>
            <person name="Ghai R."/>
            <person name="Kavagutti S V."/>
        </authorList>
    </citation>
    <scope>NUCLEOTIDE SEQUENCE</scope>
</reference>
<evidence type="ECO:0000256" key="1">
    <source>
        <dbReference type="SAM" id="Phobius"/>
    </source>
</evidence>
<proteinExistence type="predicted"/>
<protein>
    <submittedName>
        <fullName evidence="2">Uncharacterized protein</fullName>
    </submittedName>
</protein>
<dbReference type="EMBL" id="LR796528">
    <property type="protein sequence ID" value="CAB4149595.1"/>
    <property type="molecule type" value="Genomic_DNA"/>
</dbReference>
<keyword evidence="1" id="KW-1133">Transmembrane helix</keyword>
<feature type="transmembrane region" description="Helical" evidence="1">
    <location>
        <begin position="7"/>
        <end position="25"/>
    </location>
</feature>
<keyword evidence="1" id="KW-0472">Membrane</keyword>
<evidence type="ECO:0000313" key="2">
    <source>
        <dbReference type="EMBL" id="CAB4149595.1"/>
    </source>
</evidence>
<accession>A0A6J5MR01</accession>
<organism evidence="2">
    <name type="scientific">uncultured Caudovirales phage</name>
    <dbReference type="NCBI Taxonomy" id="2100421"/>
    <lineage>
        <taxon>Viruses</taxon>
        <taxon>Duplodnaviria</taxon>
        <taxon>Heunggongvirae</taxon>
        <taxon>Uroviricota</taxon>
        <taxon>Caudoviricetes</taxon>
        <taxon>Peduoviridae</taxon>
        <taxon>Maltschvirus</taxon>
        <taxon>Maltschvirus maltsch</taxon>
    </lineage>
</organism>
<name>A0A6J5MR01_9CAUD</name>
<gene>
    <name evidence="2" type="ORF">UFOVP546_11</name>
</gene>